<evidence type="ECO:0000259" key="2">
    <source>
        <dbReference type="SMART" id="SM00306"/>
    </source>
</evidence>
<dbReference type="Gene3D" id="2.170.16.10">
    <property type="entry name" value="Hedgehog/Intein (Hint) domain"/>
    <property type="match status" value="1"/>
</dbReference>
<dbReference type="InterPro" id="IPR036844">
    <property type="entry name" value="Hint_dom_sf"/>
</dbReference>
<dbReference type="EMBL" id="RJMB01000001">
    <property type="protein sequence ID" value="RNL87490.1"/>
    <property type="molecule type" value="Genomic_DNA"/>
</dbReference>
<feature type="region of interest" description="Disordered" evidence="1">
    <location>
        <begin position="155"/>
        <end position="178"/>
    </location>
</feature>
<feature type="compositionally biased region" description="Basic and acidic residues" evidence="1">
    <location>
        <begin position="169"/>
        <end position="178"/>
    </location>
</feature>
<dbReference type="InterPro" id="IPR036366">
    <property type="entry name" value="PGBDSf"/>
</dbReference>
<dbReference type="Proteomes" id="UP000269198">
    <property type="component" value="Unassembled WGS sequence"/>
</dbReference>
<organism evidence="3 4">
    <name type="scientific">Halostreptopolyspora alba</name>
    <dbReference type="NCBI Taxonomy" id="2487137"/>
    <lineage>
        <taxon>Bacteria</taxon>
        <taxon>Bacillati</taxon>
        <taxon>Actinomycetota</taxon>
        <taxon>Actinomycetes</taxon>
        <taxon>Streptosporangiales</taxon>
        <taxon>Nocardiopsidaceae</taxon>
        <taxon>Halostreptopolyspora</taxon>
    </lineage>
</organism>
<dbReference type="InterPro" id="IPR036505">
    <property type="entry name" value="Amidase/PGRP_sf"/>
</dbReference>
<dbReference type="GO" id="GO:0009253">
    <property type="term" value="P:peptidoglycan catabolic process"/>
    <property type="evidence" value="ECO:0007669"/>
    <property type="project" value="InterPro"/>
</dbReference>
<accession>A0A3N0EHX7</accession>
<dbReference type="Gene3D" id="3.40.80.10">
    <property type="entry name" value="Peptidoglycan recognition protein-like"/>
    <property type="match status" value="1"/>
</dbReference>
<gene>
    <name evidence="3" type="ORF">EFW17_01365</name>
</gene>
<dbReference type="GO" id="GO:0008745">
    <property type="term" value="F:N-acetylmuramoyl-L-alanine amidase activity"/>
    <property type="evidence" value="ECO:0007669"/>
    <property type="project" value="InterPro"/>
</dbReference>
<dbReference type="OrthoDB" id="514320at2"/>
<keyword evidence="4" id="KW-1185">Reference proteome</keyword>
<dbReference type="SUPFAM" id="SSF51294">
    <property type="entry name" value="Hedgehog/intein (Hint) domain"/>
    <property type="match status" value="1"/>
</dbReference>
<dbReference type="SUPFAM" id="SSF55846">
    <property type="entry name" value="N-acetylmuramoyl-L-alanine amidase-like"/>
    <property type="match status" value="2"/>
</dbReference>
<dbReference type="AlphaFoldDB" id="A0A3N0EHX7"/>
<protein>
    <recommendedName>
        <fullName evidence="2">Hint domain-containing protein</fullName>
    </recommendedName>
</protein>
<evidence type="ECO:0000256" key="1">
    <source>
        <dbReference type="SAM" id="MobiDB-lite"/>
    </source>
</evidence>
<proteinExistence type="predicted"/>
<evidence type="ECO:0000313" key="3">
    <source>
        <dbReference type="EMBL" id="RNL87490.1"/>
    </source>
</evidence>
<comment type="caution">
    <text evidence="3">The sequence shown here is derived from an EMBL/GenBank/DDBJ whole genome shotgun (WGS) entry which is preliminary data.</text>
</comment>
<dbReference type="SMART" id="SM00306">
    <property type="entry name" value="HintN"/>
    <property type="match status" value="1"/>
</dbReference>
<feature type="domain" description="Hint" evidence="2">
    <location>
        <begin position="70"/>
        <end position="197"/>
    </location>
</feature>
<sequence length="636" mass="69829">MAEPSRLVWRSDLGWSARSPADHANPQSGLVVHYDGSDQGLARENHSACVNYWNWARDFHTNSRGWVDVGYCVDEETEILTEDGWRTFRDVAEGVLVLTLDHENGVSRWQPVQAVNIFPAMPRELIRMEGKSHSSLTTTAHRWPVERFYRRTGTQRQKGADGKWAATGRADRGQQGRERVWATTESLTYWDRIPLSAPCASLPTEPKWSDALVELVAWFWTEGHIKQRSRSRTPSTGVVIHQSETKNPQNVARIRGALHTAFGPACEAFPHTGSASDGVPRWREASNRHLVEFHLSVDAGSVLLDQAPDRVPSYAFLRSLTRAQLELFIGVSLLGEGHDNRTTDTKALSQKSRAAADAFQFAATLAGHATSLRRRPPTASTSYDMWKVELRRKTHLAPRAAAARKSAFTITREPYEGHIWCPTTPNGTWLARRDGTVYFTGNSFMACPHGYVMEGRGLYRYQAAQGTTAGNSNYYSVTLACGPGDPIPGAQVDAVRELRAWLMEPDSSIAGRVLGHRDFTSTSCPGDTAYRMVQGGTFARAPGDSISDTTEEDPLIGLSKGDTGEAVKALQALITYTGQELPEHGVDGDYGDETAAGLLAVRASVGSAAKPGWGDEVTGYAYAQLMRAVARAEARA</sequence>
<name>A0A3N0EHX7_9ACTN</name>
<dbReference type="CDD" id="cd00081">
    <property type="entry name" value="Hint"/>
    <property type="match status" value="1"/>
</dbReference>
<dbReference type="Gene3D" id="1.10.101.10">
    <property type="entry name" value="PGBD-like superfamily/PGBD"/>
    <property type="match status" value="1"/>
</dbReference>
<dbReference type="InterPro" id="IPR003587">
    <property type="entry name" value="Hint_dom_N"/>
</dbReference>
<reference evidence="3 4" key="1">
    <citation type="submission" date="2018-11" db="EMBL/GenBank/DDBJ databases">
        <title>The genome draft of YIM 96095.</title>
        <authorList>
            <person name="Tang S.-K."/>
            <person name="Chunyu W.-X."/>
            <person name="Feng Y.-Z."/>
        </authorList>
    </citation>
    <scope>NUCLEOTIDE SEQUENCE [LARGE SCALE GENOMIC DNA]</scope>
    <source>
        <strain evidence="3 4">YIM 96095</strain>
    </source>
</reference>
<evidence type="ECO:0000313" key="4">
    <source>
        <dbReference type="Proteomes" id="UP000269198"/>
    </source>
</evidence>
<dbReference type="RefSeq" id="WP_123199355.1">
    <property type="nucleotide sequence ID" value="NZ_RJMB01000001.1"/>
</dbReference>